<name>A0A2H0KJP3_9BACT</name>
<organism evidence="2 3">
    <name type="scientific">Candidatus Roizmanbacteria bacterium CG11_big_fil_rev_8_21_14_0_20_37_16</name>
    <dbReference type="NCBI Taxonomy" id="1974857"/>
    <lineage>
        <taxon>Bacteria</taxon>
        <taxon>Candidatus Roizmaniibacteriota</taxon>
    </lineage>
</organism>
<sequence>MKYKINLLPEKERDFLDKSIYFVLHYLRYVLVITQIVVISVFFYRFKIDQEIIDLKDELQQKQEIVAVSDPLLKEAEIVDLKTKQIREVLMNQALFAESFTYFLDTFPLRLTIKRLDIQAGIYKFESSTTDPETIRSYLARLRKDRRFKLVTLGSIRRSGTEFLVPFTLANFQLAAAKK</sequence>
<evidence type="ECO:0000313" key="2">
    <source>
        <dbReference type="EMBL" id="PIQ71477.1"/>
    </source>
</evidence>
<reference evidence="2 3" key="1">
    <citation type="submission" date="2017-09" db="EMBL/GenBank/DDBJ databases">
        <title>Depth-based differentiation of microbial function through sediment-hosted aquifers and enrichment of novel symbionts in the deep terrestrial subsurface.</title>
        <authorList>
            <person name="Probst A.J."/>
            <person name="Ladd B."/>
            <person name="Jarett J.K."/>
            <person name="Geller-Mcgrath D.E."/>
            <person name="Sieber C.M."/>
            <person name="Emerson J.B."/>
            <person name="Anantharaman K."/>
            <person name="Thomas B.C."/>
            <person name="Malmstrom R."/>
            <person name="Stieglmeier M."/>
            <person name="Klingl A."/>
            <person name="Woyke T."/>
            <person name="Ryan C.M."/>
            <person name="Banfield J.F."/>
        </authorList>
    </citation>
    <scope>NUCLEOTIDE SEQUENCE [LARGE SCALE GENOMIC DNA]</scope>
    <source>
        <strain evidence="2">CG11_big_fil_rev_8_21_14_0_20_37_16</strain>
    </source>
</reference>
<dbReference type="EMBL" id="PCVK01000090">
    <property type="protein sequence ID" value="PIQ71477.1"/>
    <property type="molecule type" value="Genomic_DNA"/>
</dbReference>
<protein>
    <submittedName>
        <fullName evidence="2">Uncharacterized protein</fullName>
    </submittedName>
</protein>
<keyword evidence="1" id="KW-1133">Transmembrane helix</keyword>
<feature type="transmembrane region" description="Helical" evidence="1">
    <location>
        <begin position="20"/>
        <end position="44"/>
    </location>
</feature>
<evidence type="ECO:0000256" key="1">
    <source>
        <dbReference type="SAM" id="Phobius"/>
    </source>
</evidence>
<comment type="caution">
    <text evidence="2">The sequence shown here is derived from an EMBL/GenBank/DDBJ whole genome shotgun (WGS) entry which is preliminary data.</text>
</comment>
<accession>A0A2H0KJP3</accession>
<keyword evidence="1" id="KW-0812">Transmembrane</keyword>
<evidence type="ECO:0000313" key="3">
    <source>
        <dbReference type="Proteomes" id="UP000229497"/>
    </source>
</evidence>
<proteinExistence type="predicted"/>
<dbReference type="AlphaFoldDB" id="A0A2H0KJP3"/>
<dbReference type="Proteomes" id="UP000229497">
    <property type="component" value="Unassembled WGS sequence"/>
</dbReference>
<keyword evidence="1" id="KW-0472">Membrane</keyword>
<gene>
    <name evidence="2" type="ORF">COV87_03155</name>
</gene>